<dbReference type="EMBL" id="CP097510">
    <property type="protein sequence ID" value="URE31006.1"/>
    <property type="molecule type" value="Genomic_DNA"/>
</dbReference>
<gene>
    <name evidence="8" type="ORF">MUK42_34617</name>
</gene>
<dbReference type="Gene3D" id="1.20.1050.10">
    <property type="match status" value="1"/>
</dbReference>
<keyword evidence="2 3" id="KW-0648">Protein biosynthesis</keyword>
<dbReference type="GO" id="GO:0008483">
    <property type="term" value="F:transaminase activity"/>
    <property type="evidence" value="ECO:0007669"/>
    <property type="project" value="UniProtKB-KW"/>
</dbReference>
<dbReference type="SUPFAM" id="SSF47616">
    <property type="entry name" value="GST C-terminal domain-like"/>
    <property type="match status" value="1"/>
</dbReference>
<dbReference type="PROSITE" id="PS50404">
    <property type="entry name" value="GST_NTER"/>
    <property type="match status" value="1"/>
</dbReference>
<evidence type="ECO:0000259" key="6">
    <source>
        <dbReference type="PROSITE" id="PS50404"/>
    </source>
</evidence>
<dbReference type="OrthoDB" id="1732682at2759"/>
<dbReference type="InterPro" id="IPR036433">
    <property type="entry name" value="EF1B_G_C_sf"/>
</dbReference>
<dbReference type="PANTHER" id="PTHR44372:SF1">
    <property type="entry name" value="ELONGATION FACTOR 1-GAMMA 3"/>
    <property type="match status" value="1"/>
</dbReference>
<feature type="domain" description="EF-1-gamma C-terminal" evidence="5">
    <location>
        <begin position="251"/>
        <end position="377"/>
    </location>
</feature>
<feature type="region of interest" description="Disordered" evidence="4">
    <location>
        <begin position="217"/>
        <end position="252"/>
    </location>
</feature>
<dbReference type="InterPro" id="IPR036249">
    <property type="entry name" value="Thioredoxin-like_sf"/>
</dbReference>
<evidence type="ECO:0000256" key="3">
    <source>
        <dbReference type="PROSITE-ProRule" id="PRU00519"/>
    </source>
</evidence>
<dbReference type="Gene3D" id="3.30.70.1010">
    <property type="entry name" value="Translation elongation factor EF1B, gamma chain, conserved domain"/>
    <property type="match status" value="1"/>
</dbReference>
<feature type="compositionally biased region" description="Basic and acidic residues" evidence="4">
    <location>
        <begin position="226"/>
        <end position="238"/>
    </location>
</feature>
<evidence type="ECO:0000259" key="7">
    <source>
        <dbReference type="PROSITE" id="PS50405"/>
    </source>
</evidence>
<dbReference type="SMART" id="SM01183">
    <property type="entry name" value="EF1G"/>
    <property type="match status" value="1"/>
</dbReference>
<evidence type="ECO:0000259" key="5">
    <source>
        <dbReference type="PROSITE" id="PS50040"/>
    </source>
</evidence>
<accession>A0A9E7HD28</accession>
<keyword evidence="9" id="KW-1185">Reference proteome</keyword>
<protein>
    <submittedName>
        <fullName evidence="8">Alanine aminotransferase</fullName>
    </submittedName>
</protein>
<dbReference type="CDD" id="cd03181">
    <property type="entry name" value="GST_C_EF1Bgamma_like"/>
    <property type="match status" value="1"/>
</dbReference>
<dbReference type="SUPFAM" id="SSF89942">
    <property type="entry name" value="eEF1-gamma domain"/>
    <property type="match status" value="1"/>
</dbReference>
<dbReference type="PANTHER" id="PTHR44372">
    <property type="entry name" value="ELONGATION FACTOR 1-GAMMA 1-RELATED"/>
    <property type="match status" value="1"/>
</dbReference>
<dbReference type="InterPro" id="IPR010987">
    <property type="entry name" value="Glutathione-S-Trfase_C-like"/>
</dbReference>
<dbReference type="GO" id="GO:0003746">
    <property type="term" value="F:translation elongation factor activity"/>
    <property type="evidence" value="ECO:0007669"/>
    <property type="project" value="UniProtKB-UniRule"/>
</dbReference>
<dbReference type="FunFam" id="1.20.1050.10:FF:000006">
    <property type="entry name" value="Elongation factor 1 gamma"/>
    <property type="match status" value="1"/>
</dbReference>
<organism evidence="8 9">
    <name type="scientific">Musa troglodytarum</name>
    <name type="common">fe'i banana</name>
    <dbReference type="NCBI Taxonomy" id="320322"/>
    <lineage>
        <taxon>Eukaryota</taxon>
        <taxon>Viridiplantae</taxon>
        <taxon>Streptophyta</taxon>
        <taxon>Embryophyta</taxon>
        <taxon>Tracheophyta</taxon>
        <taxon>Spermatophyta</taxon>
        <taxon>Magnoliopsida</taxon>
        <taxon>Liliopsida</taxon>
        <taxon>Zingiberales</taxon>
        <taxon>Musaceae</taxon>
        <taxon>Musa</taxon>
    </lineage>
</organism>
<evidence type="ECO:0000256" key="4">
    <source>
        <dbReference type="SAM" id="MobiDB-lite"/>
    </source>
</evidence>
<dbReference type="SUPFAM" id="SSF52833">
    <property type="entry name" value="Thioredoxin-like"/>
    <property type="match status" value="1"/>
</dbReference>
<keyword evidence="8" id="KW-0808">Transferase</keyword>
<feature type="domain" description="GST N-terminal" evidence="6">
    <location>
        <begin position="4"/>
        <end position="93"/>
    </location>
</feature>
<dbReference type="InterPro" id="IPR001662">
    <property type="entry name" value="EF1B_G_C"/>
</dbReference>
<keyword evidence="8" id="KW-0032">Aminotransferase</keyword>
<dbReference type="GO" id="GO:0004364">
    <property type="term" value="F:glutathione transferase activity"/>
    <property type="evidence" value="ECO:0007669"/>
    <property type="project" value="InterPro"/>
</dbReference>
<dbReference type="Proteomes" id="UP001055439">
    <property type="component" value="Chromosome 8"/>
</dbReference>
<evidence type="ECO:0000313" key="9">
    <source>
        <dbReference type="Proteomes" id="UP001055439"/>
    </source>
</evidence>
<reference evidence="8" key="1">
    <citation type="submission" date="2022-05" db="EMBL/GenBank/DDBJ databases">
        <title>The Musa troglodytarum L. genome provides insights into the mechanism of non-climacteric behaviour and enrichment of carotenoids.</title>
        <authorList>
            <person name="Wang J."/>
        </authorList>
    </citation>
    <scope>NUCLEOTIDE SEQUENCE</scope>
    <source>
        <tissue evidence="8">Leaf</tissue>
    </source>
</reference>
<dbReference type="InterPro" id="IPR036282">
    <property type="entry name" value="Glutathione-S-Trfase_C_sf"/>
</dbReference>
<sequence>MDSMALVLHAGNANKNAFKRLIAADYSGFQVELTENFEMGVSNKTSEFPKTNPIGKVPVLETPDVTCLKADNPLYGSSRMDYAHIEQLIDFASMEVDATISRWLYPRLGYMPYLAVAEESAISCLKRTLRVLNPHLAVNMFLVGHSVTLADIIMTCNLYLGFSLIMLKSFTSEFSHVERYFWTMVNQPNFRKVLGVVKQADSVPFVPSQKKSQTKEVVKPKKVKKERNQEAVEPKVQEVVEEEEEAPKPNPKNPLDLLLPSKMILNEWKRLYSNTKANFRELAIKGFWDMYDPVGYSFWFRDYKYNDENTVSFVTLNKVSGFLQRMDLARKYAFGKMLVTGSDPPFKVKGLWLFHGLEIPKFVLDEVYDMELYDWTKEMEFKCGVHMRFHKQIAHLAGYTNNAYKPKAPVKLQLQFTAFHISEPENNILHNHVILPNNGSLISQAVLPVGNQSFDYGTIWEAREVHFDCLHKWLDIDLGITHLIISAECVLVINLLQDHINSSYNKAQILSQRLVWSANWVSFVGRLAAEDLLSPLSQPDRNKSSPSPL</sequence>
<feature type="domain" description="GST C-terminal" evidence="7">
    <location>
        <begin position="78"/>
        <end position="205"/>
    </location>
</feature>
<dbReference type="AlphaFoldDB" id="A0A9E7HD28"/>
<proteinExistence type="predicted"/>
<evidence type="ECO:0000313" key="8">
    <source>
        <dbReference type="EMBL" id="URE31006.1"/>
    </source>
</evidence>
<dbReference type="PROSITE" id="PS50405">
    <property type="entry name" value="GST_CTER"/>
    <property type="match status" value="1"/>
</dbReference>
<evidence type="ECO:0000256" key="2">
    <source>
        <dbReference type="ARBA" id="ARBA00022917"/>
    </source>
</evidence>
<dbReference type="InterPro" id="IPR004045">
    <property type="entry name" value="Glutathione_S-Trfase_N"/>
</dbReference>
<dbReference type="Gene3D" id="3.40.30.10">
    <property type="entry name" value="Glutaredoxin"/>
    <property type="match status" value="1"/>
</dbReference>
<dbReference type="InterPro" id="IPR004046">
    <property type="entry name" value="GST_C"/>
</dbReference>
<name>A0A9E7HD28_9LILI</name>
<evidence type="ECO:0000256" key="1">
    <source>
        <dbReference type="ARBA" id="ARBA00022768"/>
    </source>
</evidence>
<dbReference type="InterPro" id="IPR044628">
    <property type="entry name" value="EF-1-gamma_plant"/>
</dbReference>
<dbReference type="PROSITE" id="PS50040">
    <property type="entry name" value="EF1G_C"/>
    <property type="match status" value="1"/>
</dbReference>
<dbReference type="Pfam" id="PF00043">
    <property type="entry name" value="GST_C"/>
    <property type="match status" value="1"/>
</dbReference>
<dbReference type="Pfam" id="PF00647">
    <property type="entry name" value="EF1G"/>
    <property type="match status" value="1"/>
</dbReference>
<keyword evidence="1 3" id="KW-0251">Elongation factor</keyword>